<feature type="non-terminal residue" evidence="1">
    <location>
        <position position="150"/>
    </location>
</feature>
<dbReference type="EMBL" id="CAJVPU010020308">
    <property type="protein sequence ID" value="CAG8676036.1"/>
    <property type="molecule type" value="Genomic_DNA"/>
</dbReference>
<reference evidence="1" key="1">
    <citation type="submission" date="2021-06" db="EMBL/GenBank/DDBJ databases">
        <authorList>
            <person name="Kallberg Y."/>
            <person name="Tangrot J."/>
            <person name="Rosling A."/>
        </authorList>
    </citation>
    <scope>NUCLEOTIDE SEQUENCE</scope>
    <source>
        <strain evidence="1">IL203A</strain>
    </source>
</reference>
<feature type="non-terminal residue" evidence="1">
    <location>
        <position position="1"/>
    </location>
</feature>
<proteinExistence type="predicted"/>
<evidence type="ECO:0000313" key="2">
    <source>
        <dbReference type="Proteomes" id="UP000789702"/>
    </source>
</evidence>
<name>A0ACA9NUK4_9GLOM</name>
<organism evidence="1 2">
    <name type="scientific">Dentiscutata heterogama</name>
    <dbReference type="NCBI Taxonomy" id="1316150"/>
    <lineage>
        <taxon>Eukaryota</taxon>
        <taxon>Fungi</taxon>
        <taxon>Fungi incertae sedis</taxon>
        <taxon>Mucoromycota</taxon>
        <taxon>Glomeromycotina</taxon>
        <taxon>Glomeromycetes</taxon>
        <taxon>Diversisporales</taxon>
        <taxon>Gigasporaceae</taxon>
        <taxon>Dentiscutata</taxon>
    </lineage>
</organism>
<protein>
    <submittedName>
        <fullName evidence="1">13447_t:CDS:1</fullName>
    </submittedName>
</protein>
<gene>
    <name evidence="1" type="ORF">DHETER_LOCUS10409</name>
</gene>
<keyword evidence="2" id="KW-1185">Reference proteome</keyword>
<comment type="caution">
    <text evidence="1">The sequence shown here is derived from an EMBL/GenBank/DDBJ whole genome shotgun (WGS) entry which is preliminary data.</text>
</comment>
<accession>A0ACA9NUK4</accession>
<sequence>VDQDTWILSHFSMDIDIQYVVAESDDDDSDKENSKTPDLFDEHHLKQSVVESVASSSLESYLHQKDDNGYNKNELSLSQKRGPKNKRKNRLVPGEQVHLRDTILDDPYYNVQIVEVIDEGKVIVDVTFESSNMNQHMVQLADIIGYTDEQ</sequence>
<evidence type="ECO:0000313" key="1">
    <source>
        <dbReference type="EMBL" id="CAG8676036.1"/>
    </source>
</evidence>
<dbReference type="Proteomes" id="UP000789702">
    <property type="component" value="Unassembled WGS sequence"/>
</dbReference>